<evidence type="ECO:0000259" key="3">
    <source>
        <dbReference type="PROSITE" id="PS50842"/>
    </source>
</evidence>
<keyword evidence="2" id="KW-0732">Signal</keyword>
<evidence type="ECO:0000256" key="2">
    <source>
        <dbReference type="SAM" id="SignalP"/>
    </source>
</evidence>
<dbReference type="OrthoDB" id="10313580at2759"/>
<feature type="chain" id="PRO_5035304840" description="Expansin-like EG45 domain-containing protein" evidence="2">
    <location>
        <begin position="32"/>
        <end position="216"/>
    </location>
</feature>
<organism evidence="4 5">
    <name type="scientific">Castanea mollissima</name>
    <name type="common">Chinese chestnut</name>
    <dbReference type="NCBI Taxonomy" id="60419"/>
    <lineage>
        <taxon>Eukaryota</taxon>
        <taxon>Viridiplantae</taxon>
        <taxon>Streptophyta</taxon>
        <taxon>Embryophyta</taxon>
        <taxon>Tracheophyta</taxon>
        <taxon>Spermatophyta</taxon>
        <taxon>Magnoliopsida</taxon>
        <taxon>eudicotyledons</taxon>
        <taxon>Gunneridae</taxon>
        <taxon>Pentapetalae</taxon>
        <taxon>rosids</taxon>
        <taxon>fabids</taxon>
        <taxon>Fagales</taxon>
        <taxon>Fagaceae</taxon>
        <taxon>Castanea</taxon>
    </lineage>
</organism>
<dbReference type="PANTHER" id="PTHR47480">
    <property type="entry name" value="EG45-LIKE DOMAIN CONTAINING PROTEIN"/>
    <property type="match status" value="1"/>
</dbReference>
<dbReference type="Gene3D" id="2.40.40.10">
    <property type="entry name" value="RlpA-like domain"/>
    <property type="match status" value="1"/>
</dbReference>
<dbReference type="EMBL" id="JRKL02004527">
    <property type="protein sequence ID" value="KAF3952376.1"/>
    <property type="molecule type" value="Genomic_DNA"/>
</dbReference>
<name>A0A8J4VKR4_9ROSI</name>
<gene>
    <name evidence="4" type="ORF">CMV_022058</name>
</gene>
<protein>
    <recommendedName>
        <fullName evidence="3">Expansin-like EG45 domain-containing protein</fullName>
    </recommendedName>
</protein>
<dbReference type="PANTHER" id="PTHR47480:SF1">
    <property type="entry name" value="EG45-LIKE DOMAIN CONTAINING PROTEIN 1"/>
    <property type="match status" value="1"/>
</dbReference>
<reference evidence="4" key="1">
    <citation type="submission" date="2020-03" db="EMBL/GenBank/DDBJ databases">
        <title>Castanea mollissima Vanexum genome sequencing.</title>
        <authorList>
            <person name="Staton M."/>
        </authorList>
    </citation>
    <scope>NUCLEOTIDE SEQUENCE</scope>
    <source>
        <tissue evidence="4">Leaf</tissue>
    </source>
</reference>
<evidence type="ECO:0000313" key="5">
    <source>
        <dbReference type="Proteomes" id="UP000737018"/>
    </source>
</evidence>
<dbReference type="PROSITE" id="PS50842">
    <property type="entry name" value="EXPANSIN_EG45"/>
    <property type="match status" value="1"/>
</dbReference>
<feature type="domain" description="Expansin-like EG45" evidence="3">
    <location>
        <begin position="49"/>
        <end position="156"/>
    </location>
</feature>
<dbReference type="Proteomes" id="UP000737018">
    <property type="component" value="Unassembled WGS sequence"/>
</dbReference>
<sequence>MNPMSQPRLQWLLFLKLFLVSLFLHFHTSYGDVGTAALYSPPYLHTECYGSDASQLPSSNLFAAAGNGIWDNGAACGRQYLVRCIASTSTPYACNQNQTIQITIVDHIGQEASVLLGYNTTMVLSNTAFGTIANSSTASSYINIEFEHSEARRPLNSSMKMEGRKNQYVPNKGEIPAGPYSPPSDPMVHGEDVPLGRGPVPPSAPNPITDDASDHP</sequence>
<evidence type="ECO:0000313" key="4">
    <source>
        <dbReference type="EMBL" id="KAF3952376.1"/>
    </source>
</evidence>
<accession>A0A8J4VKR4</accession>
<proteinExistence type="predicted"/>
<keyword evidence="5" id="KW-1185">Reference proteome</keyword>
<dbReference type="AlphaFoldDB" id="A0A8J4VKR4"/>
<dbReference type="InterPro" id="IPR007112">
    <property type="entry name" value="Expansin/allergen_DPBB_dom"/>
</dbReference>
<dbReference type="SUPFAM" id="SSF50685">
    <property type="entry name" value="Barwin-like endoglucanases"/>
    <property type="match status" value="1"/>
</dbReference>
<dbReference type="CDD" id="cd22269">
    <property type="entry name" value="DPBB_EG45-like"/>
    <property type="match status" value="1"/>
</dbReference>
<feature type="region of interest" description="Disordered" evidence="1">
    <location>
        <begin position="167"/>
        <end position="216"/>
    </location>
</feature>
<feature type="signal peptide" evidence="2">
    <location>
        <begin position="1"/>
        <end position="31"/>
    </location>
</feature>
<evidence type="ECO:0000256" key="1">
    <source>
        <dbReference type="SAM" id="MobiDB-lite"/>
    </source>
</evidence>
<comment type="caution">
    <text evidence="4">The sequence shown here is derived from an EMBL/GenBank/DDBJ whole genome shotgun (WGS) entry which is preliminary data.</text>
</comment>
<dbReference type="InterPro" id="IPR036908">
    <property type="entry name" value="RlpA-like_sf"/>
</dbReference>